<dbReference type="InterPro" id="IPR013211">
    <property type="entry name" value="LVIVD"/>
</dbReference>
<protein>
    <recommendedName>
        <fullName evidence="4">LVIVD repeat-containing protein</fullName>
    </recommendedName>
</protein>
<dbReference type="PROSITE" id="PS51257">
    <property type="entry name" value="PROKAR_LIPOPROTEIN"/>
    <property type="match status" value="1"/>
</dbReference>
<name>A0A4R0NCS5_9SPHI</name>
<evidence type="ECO:0000256" key="1">
    <source>
        <dbReference type="SAM" id="SignalP"/>
    </source>
</evidence>
<evidence type="ECO:0000313" key="2">
    <source>
        <dbReference type="EMBL" id="TCC98140.1"/>
    </source>
</evidence>
<dbReference type="EMBL" id="SJSL01000007">
    <property type="protein sequence ID" value="TCC98140.1"/>
    <property type="molecule type" value="Genomic_DNA"/>
</dbReference>
<accession>A0A4R0NCS5</accession>
<keyword evidence="1" id="KW-0732">Signal</keyword>
<dbReference type="RefSeq" id="WP_131597515.1">
    <property type="nucleotide sequence ID" value="NZ_SJSL01000007.1"/>
</dbReference>
<dbReference type="Proteomes" id="UP000293347">
    <property type="component" value="Unassembled WGS sequence"/>
</dbReference>
<dbReference type="AlphaFoldDB" id="A0A4R0NCS5"/>
<sequence>MKSLIKYTAVAALLALAAACSKGGSGVQSDPFTGSGTGMGGSMARFTITNDHLYTVSDTKMSVFDISTASNPVHKNTLDIGWGVETIFPLNDKLFIGTQTGMKIMDVSNPIDPFKLSEYQHIRSCDPVVANEHYAYVTLRTDNMCTRGTNELQIIDIADVTKPVMVKSYPMGKPQGLSLDGNNLFVCDNSVVKWYNVTDPKVLVTKSVTTVEGTDLIARDGILMVIGPGGLSQYSYDTGELKLLSRIPTTL</sequence>
<organism evidence="2 3">
    <name type="scientific">Pedobacter psychroterrae</name>
    <dbReference type="NCBI Taxonomy" id="2530453"/>
    <lineage>
        <taxon>Bacteria</taxon>
        <taxon>Pseudomonadati</taxon>
        <taxon>Bacteroidota</taxon>
        <taxon>Sphingobacteriia</taxon>
        <taxon>Sphingobacteriales</taxon>
        <taxon>Sphingobacteriaceae</taxon>
        <taxon>Pedobacter</taxon>
    </lineage>
</organism>
<keyword evidence="3" id="KW-1185">Reference proteome</keyword>
<dbReference type="SUPFAM" id="SSF63825">
    <property type="entry name" value="YWTD domain"/>
    <property type="match status" value="1"/>
</dbReference>
<feature type="signal peptide" evidence="1">
    <location>
        <begin position="1"/>
        <end position="17"/>
    </location>
</feature>
<evidence type="ECO:0000313" key="3">
    <source>
        <dbReference type="Proteomes" id="UP000293347"/>
    </source>
</evidence>
<evidence type="ECO:0008006" key="4">
    <source>
        <dbReference type="Google" id="ProtNLM"/>
    </source>
</evidence>
<dbReference type="Pfam" id="PF08309">
    <property type="entry name" value="LVIVD"/>
    <property type="match status" value="2"/>
</dbReference>
<feature type="chain" id="PRO_5020427256" description="LVIVD repeat-containing protein" evidence="1">
    <location>
        <begin position="18"/>
        <end position="251"/>
    </location>
</feature>
<reference evidence="2 3" key="1">
    <citation type="submission" date="2019-02" db="EMBL/GenBank/DDBJ databases">
        <title>Pedobacter sp. RP-1-14 sp. nov., isolated from Arctic soil.</title>
        <authorList>
            <person name="Dahal R.H."/>
        </authorList>
    </citation>
    <scope>NUCLEOTIDE SEQUENCE [LARGE SCALE GENOMIC DNA]</scope>
    <source>
        <strain evidence="2 3">RP-1-14</strain>
    </source>
</reference>
<proteinExistence type="predicted"/>
<gene>
    <name evidence="2" type="ORF">EZ437_18255</name>
</gene>
<dbReference type="OrthoDB" id="1521841at2"/>
<comment type="caution">
    <text evidence="2">The sequence shown here is derived from an EMBL/GenBank/DDBJ whole genome shotgun (WGS) entry which is preliminary data.</text>
</comment>